<evidence type="ECO:0000313" key="11">
    <source>
        <dbReference type="EMBL" id="TWG00369.1"/>
    </source>
</evidence>
<comment type="function">
    <text evidence="4 5 6">Catalyzes the transfer of endogenously produced octanoic acid from octanoyl-acyl-carrier-protein onto the lipoyl domains of lipoate-dependent enzymes. Lipoyl-ACP can also act as a substrate although octanoyl-ACP is likely to be the physiological substrate.</text>
</comment>
<feature type="active site" description="Acyl-thioester intermediate" evidence="5 7">
    <location>
        <position position="220"/>
    </location>
</feature>
<evidence type="ECO:0000256" key="3">
    <source>
        <dbReference type="ARBA" id="ARBA00023315"/>
    </source>
</evidence>
<feature type="binding site" evidence="5 8">
    <location>
        <begin position="74"/>
        <end position="81"/>
    </location>
    <ligand>
        <name>substrate</name>
    </ligand>
</feature>
<dbReference type="GO" id="GO:0005737">
    <property type="term" value="C:cytoplasm"/>
    <property type="evidence" value="ECO:0007669"/>
    <property type="project" value="UniProtKB-SubCell"/>
</dbReference>
<keyword evidence="2 5" id="KW-0808">Transferase</keyword>
<dbReference type="Pfam" id="PF21948">
    <property type="entry name" value="LplA-B_cat"/>
    <property type="match status" value="1"/>
</dbReference>
<dbReference type="NCBIfam" id="NF010925">
    <property type="entry name" value="PRK14345.1"/>
    <property type="match status" value="1"/>
</dbReference>
<keyword evidence="3 5" id="KW-0012">Acyltransferase</keyword>
<evidence type="ECO:0000256" key="1">
    <source>
        <dbReference type="ARBA" id="ARBA00004821"/>
    </source>
</evidence>
<dbReference type="CDD" id="cd16444">
    <property type="entry name" value="LipB"/>
    <property type="match status" value="1"/>
</dbReference>
<evidence type="ECO:0000259" key="10">
    <source>
        <dbReference type="PROSITE" id="PS51733"/>
    </source>
</evidence>
<evidence type="ECO:0000256" key="6">
    <source>
        <dbReference type="PIRNR" id="PIRNR016262"/>
    </source>
</evidence>
<proteinExistence type="inferred from homology"/>
<comment type="catalytic activity">
    <reaction evidence="5 6">
        <text>octanoyl-[ACP] + L-lysyl-[protein] = N(6)-octanoyl-L-lysyl-[protein] + holo-[ACP] + H(+)</text>
        <dbReference type="Rhea" id="RHEA:17665"/>
        <dbReference type="Rhea" id="RHEA-COMP:9636"/>
        <dbReference type="Rhea" id="RHEA-COMP:9685"/>
        <dbReference type="Rhea" id="RHEA-COMP:9752"/>
        <dbReference type="Rhea" id="RHEA-COMP:9928"/>
        <dbReference type="ChEBI" id="CHEBI:15378"/>
        <dbReference type="ChEBI" id="CHEBI:29969"/>
        <dbReference type="ChEBI" id="CHEBI:64479"/>
        <dbReference type="ChEBI" id="CHEBI:78463"/>
        <dbReference type="ChEBI" id="CHEBI:78809"/>
        <dbReference type="EC" id="2.3.1.181"/>
    </reaction>
</comment>
<dbReference type="UniPathway" id="UPA00538">
    <property type="reaction ID" value="UER00592"/>
</dbReference>
<reference evidence="11 12" key="1">
    <citation type="submission" date="2019-06" db="EMBL/GenBank/DDBJ databases">
        <title>Sequencing the genomes of 1000 actinobacteria strains.</title>
        <authorList>
            <person name="Klenk H.-P."/>
        </authorList>
    </citation>
    <scope>NUCLEOTIDE SEQUENCE [LARGE SCALE GENOMIC DNA]</scope>
    <source>
        <strain evidence="11 12">DSM 44826</strain>
    </source>
</reference>
<comment type="subcellular location">
    <subcellularLocation>
        <location evidence="5">Cytoplasm</location>
    </subcellularLocation>
</comment>
<sequence>MSENVRFVRMGIGSGPVPYQEAWEEQQRLHALRLADEIPDTVLLLEHPPVFTAGKRTKPEDLPLDGTPVVQVNRGGEGTWHGPGQLVGYPIVKLPEPMDVVAYVRRLEEALIRASADLGVATSRIEGRSGVWVLGAELPDARVDPAQVIDIGKLTLRMGLPLGIDPRLAGPEYAPSNAGQRGDDRKLAAIGVRVARGVTMHGFALNCNPDMTWFDRIIPCGIRDAGVGSLSTELGREVTVADTAPVVERRLAEVLAELPEPALSH</sequence>
<dbReference type="Gene3D" id="3.30.930.10">
    <property type="entry name" value="Bira Bifunctional Protein, Domain 2"/>
    <property type="match status" value="1"/>
</dbReference>
<dbReference type="PIRSF" id="PIRSF016262">
    <property type="entry name" value="LPLase"/>
    <property type="match status" value="1"/>
</dbReference>
<protein>
    <recommendedName>
        <fullName evidence="5 6">Octanoyltransferase</fullName>
        <ecNumber evidence="5 6">2.3.1.181</ecNumber>
    </recommendedName>
    <alternativeName>
        <fullName evidence="5">Lipoate-protein ligase B</fullName>
    </alternativeName>
    <alternativeName>
        <fullName evidence="5">Lipoyl/octanoyl transferase</fullName>
    </alternativeName>
    <alternativeName>
        <fullName evidence="5">Octanoyl-[acyl-carrier-protein]-protein N-octanoyltransferase</fullName>
    </alternativeName>
</protein>
<accession>A0A561ULY9</accession>
<dbReference type="PANTHER" id="PTHR10993:SF7">
    <property type="entry name" value="LIPOYLTRANSFERASE 2, MITOCHONDRIAL-RELATED"/>
    <property type="match status" value="1"/>
</dbReference>
<dbReference type="HAMAP" id="MF_00013">
    <property type="entry name" value="LipB"/>
    <property type="match status" value="1"/>
</dbReference>
<comment type="caution">
    <text evidence="11">The sequence shown here is derived from an EMBL/GenBank/DDBJ whole genome shotgun (WGS) entry which is preliminary data.</text>
</comment>
<dbReference type="PROSITE" id="PS01313">
    <property type="entry name" value="LIPB"/>
    <property type="match status" value="1"/>
</dbReference>
<name>A0A561ULY9_9ACTN</name>
<evidence type="ECO:0000256" key="4">
    <source>
        <dbReference type="ARBA" id="ARBA00024732"/>
    </source>
</evidence>
<evidence type="ECO:0000313" key="12">
    <source>
        <dbReference type="Proteomes" id="UP000317940"/>
    </source>
</evidence>
<feature type="domain" description="BPL/LPL catalytic" evidence="10">
    <location>
        <begin position="36"/>
        <end position="259"/>
    </location>
</feature>
<dbReference type="InterPro" id="IPR004143">
    <property type="entry name" value="BPL_LPL_catalytic"/>
</dbReference>
<dbReference type="GO" id="GO:0033819">
    <property type="term" value="F:lipoyl(octanoyl) transferase activity"/>
    <property type="evidence" value="ECO:0007669"/>
    <property type="project" value="UniProtKB-EC"/>
</dbReference>
<evidence type="ECO:0000256" key="8">
    <source>
        <dbReference type="PIRSR" id="PIRSR016262-2"/>
    </source>
</evidence>
<comment type="pathway">
    <text evidence="1 5 6">Protein modification; protein lipoylation via endogenous pathway; protein N(6)-(lipoyl)lysine from octanoyl-[acyl-carrier-protein]: step 1/2.</text>
</comment>
<feature type="site" description="Lowers pKa of active site Cys" evidence="5 9">
    <location>
        <position position="186"/>
    </location>
</feature>
<feature type="binding site" evidence="5 8">
    <location>
        <begin position="202"/>
        <end position="204"/>
    </location>
    <ligand>
        <name>substrate</name>
    </ligand>
</feature>
<dbReference type="AlphaFoldDB" id="A0A561ULY9"/>
<evidence type="ECO:0000256" key="5">
    <source>
        <dbReference type="HAMAP-Rule" id="MF_00013"/>
    </source>
</evidence>
<keyword evidence="12" id="KW-1185">Reference proteome</keyword>
<dbReference type="PANTHER" id="PTHR10993">
    <property type="entry name" value="OCTANOYLTRANSFERASE"/>
    <property type="match status" value="1"/>
</dbReference>
<keyword evidence="5" id="KW-0963">Cytoplasm</keyword>
<dbReference type="InterPro" id="IPR000544">
    <property type="entry name" value="Octanoyltransferase"/>
</dbReference>
<dbReference type="EMBL" id="VIWT01000001">
    <property type="protein sequence ID" value="TWG00369.1"/>
    <property type="molecule type" value="Genomic_DNA"/>
</dbReference>
<dbReference type="PROSITE" id="PS51733">
    <property type="entry name" value="BPL_LPL_CATALYTIC"/>
    <property type="match status" value="1"/>
</dbReference>
<comment type="similarity">
    <text evidence="5 6">Belongs to the LipB family.</text>
</comment>
<dbReference type="EC" id="2.3.1.181" evidence="5 6"/>
<evidence type="ECO:0000256" key="2">
    <source>
        <dbReference type="ARBA" id="ARBA00022679"/>
    </source>
</evidence>
<dbReference type="SUPFAM" id="SSF55681">
    <property type="entry name" value="Class II aaRS and biotin synthetases"/>
    <property type="match status" value="1"/>
</dbReference>
<dbReference type="InterPro" id="IPR020605">
    <property type="entry name" value="Octanoyltransferase_CS"/>
</dbReference>
<evidence type="ECO:0000256" key="7">
    <source>
        <dbReference type="PIRSR" id="PIRSR016262-1"/>
    </source>
</evidence>
<dbReference type="Proteomes" id="UP000317940">
    <property type="component" value="Unassembled WGS sequence"/>
</dbReference>
<comment type="miscellaneous">
    <text evidence="5">In the reaction, the free carboxyl group of octanoic acid is attached via an amide linkage to the epsilon-amino group of a specific lysine residue of lipoyl domains of lipoate-dependent enzymes.</text>
</comment>
<dbReference type="InterPro" id="IPR045864">
    <property type="entry name" value="aa-tRNA-synth_II/BPL/LPL"/>
</dbReference>
<gene>
    <name evidence="5" type="primary">lipB</name>
    <name evidence="11" type="ORF">FHX73_114244</name>
</gene>
<organism evidence="11 12">
    <name type="scientific">Kitasatospora viridis</name>
    <dbReference type="NCBI Taxonomy" id="281105"/>
    <lineage>
        <taxon>Bacteria</taxon>
        <taxon>Bacillati</taxon>
        <taxon>Actinomycetota</taxon>
        <taxon>Actinomycetes</taxon>
        <taxon>Kitasatosporales</taxon>
        <taxon>Streptomycetaceae</taxon>
        <taxon>Kitasatospora</taxon>
    </lineage>
</organism>
<feature type="binding site" evidence="5 8">
    <location>
        <begin position="189"/>
        <end position="191"/>
    </location>
    <ligand>
        <name>substrate</name>
    </ligand>
</feature>
<dbReference type="GO" id="GO:0009249">
    <property type="term" value="P:protein lipoylation"/>
    <property type="evidence" value="ECO:0007669"/>
    <property type="project" value="InterPro"/>
</dbReference>
<evidence type="ECO:0000256" key="9">
    <source>
        <dbReference type="PIRSR" id="PIRSR016262-3"/>
    </source>
</evidence>